<organism evidence="1 2">
    <name type="scientific">Agrobacterium rosae</name>
    <dbReference type="NCBI Taxonomy" id="1972867"/>
    <lineage>
        <taxon>Bacteria</taxon>
        <taxon>Pseudomonadati</taxon>
        <taxon>Pseudomonadota</taxon>
        <taxon>Alphaproteobacteria</taxon>
        <taxon>Hyphomicrobiales</taxon>
        <taxon>Rhizobiaceae</taxon>
        <taxon>Rhizobium/Agrobacterium group</taxon>
        <taxon>Agrobacterium</taxon>
    </lineage>
</organism>
<evidence type="ECO:0000313" key="2">
    <source>
        <dbReference type="Proteomes" id="UP000187891"/>
    </source>
</evidence>
<name>A0A1R3TWK4_9HYPH</name>
<protein>
    <submittedName>
        <fullName evidence="1">Uncharacterized protein</fullName>
    </submittedName>
</protein>
<sequence>MFGGMYSVMGEGCRIYLSQRKCSCTKATYVAEELKCPPLCKVEMSN</sequence>
<dbReference type="Proteomes" id="UP000187891">
    <property type="component" value="Unassembled WGS sequence"/>
</dbReference>
<accession>A0A1R3TWK4</accession>
<dbReference type="STRING" id="1907666.DSM25559_3242"/>
<reference evidence="2" key="1">
    <citation type="submission" date="2016-10" db="EMBL/GenBank/DDBJ databases">
        <authorList>
            <person name="Wibberg D."/>
        </authorList>
    </citation>
    <scope>NUCLEOTIDE SEQUENCE [LARGE SCALE GENOMIC DNA]</scope>
</reference>
<dbReference type="AlphaFoldDB" id="A0A1R3TWK4"/>
<proteinExistence type="predicted"/>
<evidence type="ECO:0000313" key="1">
    <source>
        <dbReference type="EMBL" id="SCX28657.1"/>
    </source>
</evidence>
<gene>
    <name evidence="1" type="ORF">DSM25559_3242</name>
</gene>
<dbReference type="EMBL" id="FMUE01000007">
    <property type="protein sequence ID" value="SCX28657.1"/>
    <property type="molecule type" value="Genomic_DNA"/>
</dbReference>